<keyword evidence="4" id="KW-0547">Nucleotide-binding</keyword>
<keyword evidence="6" id="KW-0067">ATP-binding</keyword>
<dbReference type="PRINTS" id="PR00364">
    <property type="entry name" value="DISEASERSIST"/>
</dbReference>
<dbReference type="InterPro" id="IPR036388">
    <property type="entry name" value="WH-like_DNA-bd_sf"/>
</dbReference>
<evidence type="ECO:0000256" key="5">
    <source>
        <dbReference type="ARBA" id="ARBA00022821"/>
    </source>
</evidence>
<evidence type="ECO:0000256" key="4">
    <source>
        <dbReference type="ARBA" id="ARBA00022741"/>
    </source>
</evidence>
<keyword evidence="5" id="KW-0611">Plant defense</keyword>
<dbReference type="InterPro" id="IPR056789">
    <property type="entry name" value="LRR_R13L1-DRL21"/>
</dbReference>
<evidence type="ECO:0000256" key="6">
    <source>
        <dbReference type="ARBA" id="ARBA00022840"/>
    </source>
</evidence>
<dbReference type="AlphaFoldDB" id="A0AAW2RU74"/>
<dbReference type="Gene3D" id="3.40.50.300">
    <property type="entry name" value="P-loop containing nucleotide triphosphate hydrolases"/>
    <property type="match status" value="1"/>
</dbReference>
<evidence type="ECO:0000259" key="10">
    <source>
        <dbReference type="Pfam" id="PF25019"/>
    </source>
</evidence>
<reference evidence="11" key="1">
    <citation type="submission" date="2020-06" db="EMBL/GenBank/DDBJ databases">
        <authorList>
            <person name="Li T."/>
            <person name="Hu X."/>
            <person name="Zhang T."/>
            <person name="Song X."/>
            <person name="Zhang H."/>
            <person name="Dai N."/>
            <person name="Sheng W."/>
            <person name="Hou X."/>
            <person name="Wei L."/>
        </authorList>
    </citation>
    <scope>NUCLEOTIDE SEQUENCE</scope>
    <source>
        <strain evidence="11">KEN8</strain>
        <tissue evidence="11">Leaf</tissue>
    </source>
</reference>
<keyword evidence="3" id="KW-0677">Repeat</keyword>
<comment type="caution">
    <text evidence="11">The sequence shown here is derived from an EMBL/GenBank/DDBJ whole genome shotgun (WGS) entry which is preliminary data.</text>
</comment>
<protein>
    <submittedName>
        <fullName evidence="11">Disease resistance protein RGA1</fullName>
    </submittedName>
</protein>
<dbReference type="Gene3D" id="1.20.5.4130">
    <property type="match status" value="1"/>
</dbReference>
<dbReference type="InterPro" id="IPR032675">
    <property type="entry name" value="LRR_dom_sf"/>
</dbReference>
<evidence type="ECO:0000256" key="1">
    <source>
        <dbReference type="ARBA" id="ARBA00008894"/>
    </source>
</evidence>
<dbReference type="GO" id="GO:0051607">
    <property type="term" value="P:defense response to virus"/>
    <property type="evidence" value="ECO:0007669"/>
    <property type="project" value="UniProtKB-ARBA"/>
</dbReference>
<evidence type="ECO:0000259" key="8">
    <source>
        <dbReference type="Pfam" id="PF18052"/>
    </source>
</evidence>
<dbReference type="Gene3D" id="3.80.10.10">
    <property type="entry name" value="Ribonuclease Inhibitor"/>
    <property type="match status" value="1"/>
</dbReference>
<evidence type="ECO:0000256" key="3">
    <source>
        <dbReference type="ARBA" id="ARBA00022737"/>
    </source>
</evidence>
<dbReference type="Pfam" id="PF00931">
    <property type="entry name" value="NB-ARC"/>
    <property type="match status" value="1"/>
</dbReference>
<dbReference type="FunFam" id="3.40.50.300:FF:001091">
    <property type="entry name" value="Probable disease resistance protein At1g61300"/>
    <property type="match status" value="1"/>
</dbReference>
<evidence type="ECO:0000256" key="2">
    <source>
        <dbReference type="ARBA" id="ARBA00022614"/>
    </source>
</evidence>
<dbReference type="GO" id="GO:0043531">
    <property type="term" value="F:ADP binding"/>
    <property type="evidence" value="ECO:0007669"/>
    <property type="project" value="InterPro"/>
</dbReference>
<evidence type="ECO:0000259" key="7">
    <source>
        <dbReference type="Pfam" id="PF00931"/>
    </source>
</evidence>
<dbReference type="GO" id="GO:0098542">
    <property type="term" value="P:defense response to other organism"/>
    <property type="evidence" value="ECO:0007669"/>
    <property type="project" value="TreeGrafter"/>
</dbReference>
<gene>
    <name evidence="11" type="ORF">Scaly_0626200</name>
</gene>
<evidence type="ECO:0000259" key="9">
    <source>
        <dbReference type="Pfam" id="PF23559"/>
    </source>
</evidence>
<sequence length="815" mass="92718">MGDPSFASGFKTGFGSAFLQFAFERLADFGSFAWKEIGLVLGVEDELRKFQRTFLKIQDLVDHVESSPLRFSGGSKAWQTWFEDLRKLAYDADALLDHVSLNLSTYCTKHSVSSHQENQVRPMILSSLQLDLPGEISKMQKKLDDLANEMKSLLKIEKVKMDVCKHKTGKISYSGATYSSTSLLAVDDGAVVGRQQDKDNIVKLLDEKYDDEVSVVPLVGMGGVGKTTLARLIFNDKKACHNYKLKIWISVSVDFDVVRITKSMIESATKKTCYVSELDLLQRNLHQILISKGTFLLVLDDYWNENCDDWELLSLPFRSIFNGSKVIVTTRSSTVAKIVGSTEACNLQVLSDDDCWRLMKQRAFFKRDYKEELELLGKEIAKKCKGLPLAAKTLGSVLHHQSTEDEWNSILKSDLWDLPQYENGVFPCLMLSYLHLPAHLQKCFAYCSIFPRNHEFEVEELVHLWMAEGFIQLQGQRRLEDIGSDYFDDLYSRSFFIQGKSSPNQTTYKMHDLIHDLARLVSTHTCFRVKHDMQHSDPLFGTAFHLSLHHDSAQHLELKAALKNERLRTFLLRNCPELVALPSDLKKLSNLRHLIFDVGGKLSFMPPELGRLTNLQTLSAFVARKRKGHGIEELNKMDALRGSLSIKNIENVSNETEARNAKLETKSYLNKLVLQWEELSDGLDQQVRDQKMQLQAQVFTNLEPHKNLKELEIRNYSGIRCPDWLGDSTHKFTTIHLHGLGCCRTLPSFGQLPLLKSLHIGEMDALESVDNFYGDGNAVKFPLLELLEVYQMPELVQWMASDGSISMPCLTTLRI</sequence>
<reference evidence="11" key="2">
    <citation type="journal article" date="2024" name="Plant">
        <title>Genomic evolution and insights into agronomic trait innovations of Sesamum species.</title>
        <authorList>
            <person name="Miao H."/>
            <person name="Wang L."/>
            <person name="Qu L."/>
            <person name="Liu H."/>
            <person name="Sun Y."/>
            <person name="Le M."/>
            <person name="Wang Q."/>
            <person name="Wei S."/>
            <person name="Zheng Y."/>
            <person name="Lin W."/>
            <person name="Duan Y."/>
            <person name="Cao H."/>
            <person name="Xiong S."/>
            <person name="Wang X."/>
            <person name="Wei L."/>
            <person name="Li C."/>
            <person name="Ma Q."/>
            <person name="Ju M."/>
            <person name="Zhao R."/>
            <person name="Li G."/>
            <person name="Mu C."/>
            <person name="Tian Q."/>
            <person name="Mei H."/>
            <person name="Zhang T."/>
            <person name="Gao T."/>
            <person name="Zhang H."/>
        </authorList>
    </citation>
    <scope>NUCLEOTIDE SEQUENCE</scope>
    <source>
        <strain evidence="11">KEN8</strain>
    </source>
</reference>
<dbReference type="InterPro" id="IPR002182">
    <property type="entry name" value="NB-ARC"/>
</dbReference>
<feature type="domain" description="R13L1/DRL21-like LRR repeat region" evidence="10">
    <location>
        <begin position="631"/>
        <end position="763"/>
    </location>
</feature>
<proteinExistence type="inferred from homology"/>
<dbReference type="InterPro" id="IPR027417">
    <property type="entry name" value="P-loop_NTPase"/>
</dbReference>
<evidence type="ECO:0000313" key="11">
    <source>
        <dbReference type="EMBL" id="KAL0383389.1"/>
    </source>
</evidence>
<dbReference type="FunFam" id="1.10.10.10:FF:000322">
    <property type="entry name" value="Probable disease resistance protein At1g63360"/>
    <property type="match status" value="1"/>
</dbReference>
<keyword evidence="2" id="KW-0433">Leucine-rich repeat</keyword>
<dbReference type="SUPFAM" id="SSF52058">
    <property type="entry name" value="L domain-like"/>
    <property type="match status" value="1"/>
</dbReference>
<dbReference type="PANTHER" id="PTHR23155">
    <property type="entry name" value="DISEASE RESISTANCE PROTEIN RP"/>
    <property type="match status" value="1"/>
</dbReference>
<feature type="domain" description="Disease resistance protein winged helix" evidence="9">
    <location>
        <begin position="449"/>
        <end position="518"/>
    </location>
</feature>
<dbReference type="EMBL" id="JACGWM010000003">
    <property type="protein sequence ID" value="KAL0383389.1"/>
    <property type="molecule type" value="Genomic_DNA"/>
</dbReference>
<dbReference type="Pfam" id="PF18052">
    <property type="entry name" value="Rx_N"/>
    <property type="match status" value="1"/>
</dbReference>
<name>A0AAW2RU74_9LAMI</name>
<organism evidence="11">
    <name type="scientific">Sesamum calycinum</name>
    <dbReference type="NCBI Taxonomy" id="2727403"/>
    <lineage>
        <taxon>Eukaryota</taxon>
        <taxon>Viridiplantae</taxon>
        <taxon>Streptophyta</taxon>
        <taxon>Embryophyta</taxon>
        <taxon>Tracheophyta</taxon>
        <taxon>Spermatophyta</taxon>
        <taxon>Magnoliopsida</taxon>
        <taxon>eudicotyledons</taxon>
        <taxon>Gunneridae</taxon>
        <taxon>Pentapetalae</taxon>
        <taxon>asterids</taxon>
        <taxon>lamiids</taxon>
        <taxon>Lamiales</taxon>
        <taxon>Pedaliaceae</taxon>
        <taxon>Sesamum</taxon>
    </lineage>
</organism>
<dbReference type="GO" id="GO:0005524">
    <property type="term" value="F:ATP binding"/>
    <property type="evidence" value="ECO:0007669"/>
    <property type="project" value="UniProtKB-KW"/>
</dbReference>
<dbReference type="Pfam" id="PF25019">
    <property type="entry name" value="LRR_R13L1-DRL21"/>
    <property type="match status" value="1"/>
</dbReference>
<dbReference type="InterPro" id="IPR042197">
    <property type="entry name" value="Apaf_helical"/>
</dbReference>
<feature type="domain" description="Disease resistance N-terminal" evidence="8">
    <location>
        <begin position="29"/>
        <end position="104"/>
    </location>
</feature>
<dbReference type="PANTHER" id="PTHR23155:SF1226">
    <property type="entry name" value="OS05G0492600 PROTEIN"/>
    <property type="match status" value="1"/>
</dbReference>
<dbReference type="InterPro" id="IPR058922">
    <property type="entry name" value="WHD_DRP"/>
</dbReference>
<accession>A0AAW2RU74</accession>
<feature type="domain" description="NB-ARC" evidence="7">
    <location>
        <begin position="195"/>
        <end position="367"/>
    </location>
</feature>
<dbReference type="Gene3D" id="1.10.10.10">
    <property type="entry name" value="Winged helix-like DNA-binding domain superfamily/Winged helix DNA-binding domain"/>
    <property type="match status" value="1"/>
</dbReference>
<dbReference type="SUPFAM" id="SSF52540">
    <property type="entry name" value="P-loop containing nucleoside triphosphate hydrolases"/>
    <property type="match status" value="1"/>
</dbReference>
<comment type="similarity">
    <text evidence="1">Belongs to the disease resistance NB-LRR family.</text>
</comment>
<dbReference type="InterPro" id="IPR041118">
    <property type="entry name" value="Rx_N"/>
</dbReference>
<dbReference type="Gene3D" id="1.10.8.430">
    <property type="entry name" value="Helical domain of apoptotic protease-activating factors"/>
    <property type="match status" value="1"/>
</dbReference>
<dbReference type="Pfam" id="PF23559">
    <property type="entry name" value="WHD_DRP"/>
    <property type="match status" value="1"/>
</dbReference>
<dbReference type="InterPro" id="IPR044974">
    <property type="entry name" value="Disease_R_plants"/>
</dbReference>